<gene>
    <name evidence="2" type="ORF">MGWOODY_Tha2975</name>
</gene>
<evidence type="ECO:0000256" key="1">
    <source>
        <dbReference type="SAM" id="Phobius"/>
    </source>
</evidence>
<protein>
    <submittedName>
        <fullName evidence="2">Uncharacterized protein</fullName>
    </submittedName>
</protein>
<feature type="transmembrane region" description="Helical" evidence="1">
    <location>
        <begin position="30"/>
        <end position="50"/>
    </location>
</feature>
<feature type="transmembrane region" description="Helical" evidence="1">
    <location>
        <begin position="284"/>
        <end position="305"/>
    </location>
</feature>
<feature type="transmembrane region" description="Helical" evidence="1">
    <location>
        <begin position="317"/>
        <end position="338"/>
    </location>
</feature>
<sequence length="436" mass="48217">MKSINFFKKRSSTTNIDAGILSDQKIMDTFMLWFGVIFALLPTPAILAIPSELEKGNLLILAVLVFPLFGVFFIRKGFIGRSTYKLIGPTPMFLDPSPGCVGGQVGAKFVLAHGHWLEPPKIRLSCVHIYRTGSGKNSTTHHDVVWQEYVRGWNNPNEGAGDMRFVFDVPSELPVSGQGYKKRGRVDWQVHCDGQVVVKRQSNSGNAVQAYAKDKQEHVVKFERTWTIPVSTGTALTSLDIAAEHLASSRLMKQREAEATAIENIKIGHLAGDLTLESRWGRHFINGLVFFVCGVVFAIAGGFLFREALAGEAMLWLMAPIFFFIGLASLIYSIFYIGRGLDVAIGVSRVRMVRTFFGKALYRREGVLTSPSQITLKLGVTSTTNTGVKTEYYALVVTDGTKTIKIAEAIPGRDAAEALRQIVIEHIQAPLEHELR</sequence>
<keyword evidence="1" id="KW-0812">Transmembrane</keyword>
<dbReference type="AlphaFoldDB" id="A0A160TEX1"/>
<proteinExistence type="predicted"/>
<feature type="transmembrane region" description="Helical" evidence="1">
    <location>
        <begin position="56"/>
        <end position="74"/>
    </location>
</feature>
<keyword evidence="1" id="KW-1133">Transmembrane helix</keyword>
<name>A0A160TEX1_9ZZZZ</name>
<organism evidence="2">
    <name type="scientific">hydrothermal vent metagenome</name>
    <dbReference type="NCBI Taxonomy" id="652676"/>
    <lineage>
        <taxon>unclassified sequences</taxon>
        <taxon>metagenomes</taxon>
        <taxon>ecological metagenomes</taxon>
    </lineage>
</organism>
<reference evidence="2" key="1">
    <citation type="submission" date="2015-10" db="EMBL/GenBank/DDBJ databases">
        <authorList>
            <person name="Gilbert D.G."/>
        </authorList>
    </citation>
    <scope>NUCLEOTIDE SEQUENCE</scope>
</reference>
<dbReference type="EMBL" id="CZQC01000058">
    <property type="protein sequence ID" value="CUS41927.1"/>
    <property type="molecule type" value="Genomic_DNA"/>
</dbReference>
<accession>A0A160TEX1</accession>
<evidence type="ECO:0000313" key="2">
    <source>
        <dbReference type="EMBL" id="CUS41927.1"/>
    </source>
</evidence>
<keyword evidence="1" id="KW-0472">Membrane</keyword>